<dbReference type="PANTHER" id="PTHR43877">
    <property type="entry name" value="AMINOALKYLPHOSPHONATE N-ACETYLTRANSFERASE-RELATED-RELATED"/>
    <property type="match status" value="1"/>
</dbReference>
<protein>
    <submittedName>
        <fullName evidence="4">GNAT family acetyltransferase</fullName>
    </submittedName>
</protein>
<dbReference type="GO" id="GO:0016747">
    <property type="term" value="F:acyltransferase activity, transferring groups other than amino-acyl groups"/>
    <property type="evidence" value="ECO:0007669"/>
    <property type="project" value="InterPro"/>
</dbReference>
<keyword evidence="1 4" id="KW-0808">Transferase</keyword>
<keyword evidence="5" id="KW-1185">Reference proteome</keyword>
<dbReference type="InterPro" id="IPR000182">
    <property type="entry name" value="GNAT_dom"/>
</dbReference>
<keyword evidence="2" id="KW-0012">Acyltransferase</keyword>
<dbReference type="AlphaFoldDB" id="A0A369VWG1"/>
<dbReference type="Proteomes" id="UP000253918">
    <property type="component" value="Unassembled WGS sequence"/>
</dbReference>
<gene>
    <name evidence="4" type="ORF">DVW87_09730</name>
</gene>
<evidence type="ECO:0000256" key="1">
    <source>
        <dbReference type="ARBA" id="ARBA00022679"/>
    </source>
</evidence>
<feature type="domain" description="N-acetyltransferase" evidence="3">
    <location>
        <begin position="1"/>
        <end position="130"/>
    </location>
</feature>
<dbReference type="Gene3D" id="3.40.630.30">
    <property type="match status" value="1"/>
</dbReference>
<accession>A0A369VWG1</accession>
<dbReference type="InterPro" id="IPR016181">
    <property type="entry name" value="Acyl_CoA_acyltransferase"/>
</dbReference>
<evidence type="ECO:0000259" key="3">
    <source>
        <dbReference type="PROSITE" id="PS51186"/>
    </source>
</evidence>
<dbReference type="SUPFAM" id="SSF55729">
    <property type="entry name" value="Acyl-CoA N-acyltransferases (Nat)"/>
    <property type="match status" value="1"/>
</dbReference>
<dbReference type="RefSeq" id="WP_114687580.1">
    <property type="nucleotide sequence ID" value="NZ_QQNB01000002.1"/>
</dbReference>
<dbReference type="NCBIfam" id="NF002959">
    <property type="entry name" value="PRK03624.1"/>
    <property type="match status" value="1"/>
</dbReference>
<evidence type="ECO:0000313" key="5">
    <source>
        <dbReference type="Proteomes" id="UP000253918"/>
    </source>
</evidence>
<dbReference type="OrthoDB" id="1821130at2"/>
<name>A0A369VWG1_9SPHN</name>
<reference evidence="4 5" key="1">
    <citation type="submission" date="2018-07" db="EMBL/GenBank/DDBJ databases">
        <title>a novel species of Sphingomonas isolated from the rhizosphere soil of Araceae plant.</title>
        <authorList>
            <person name="Zhiyong W."/>
            <person name="Qinglan Z."/>
            <person name="Zhiwei F."/>
            <person name="Ding X."/>
            <person name="Gejiao W."/>
            <person name="Shixue Z."/>
        </authorList>
    </citation>
    <scope>NUCLEOTIDE SEQUENCE [LARGE SCALE GENOMIC DNA]</scope>
    <source>
        <strain evidence="4 5">WZY 27</strain>
    </source>
</reference>
<dbReference type="CDD" id="cd04301">
    <property type="entry name" value="NAT_SF"/>
    <property type="match status" value="1"/>
</dbReference>
<comment type="caution">
    <text evidence="4">The sequence shown here is derived from an EMBL/GenBank/DDBJ whole genome shotgun (WGS) entry which is preliminary data.</text>
</comment>
<evidence type="ECO:0000313" key="4">
    <source>
        <dbReference type="EMBL" id="RDE05510.1"/>
    </source>
</evidence>
<dbReference type="EMBL" id="QQNB01000002">
    <property type="protein sequence ID" value="RDE05510.1"/>
    <property type="molecule type" value="Genomic_DNA"/>
</dbReference>
<evidence type="ECO:0000256" key="2">
    <source>
        <dbReference type="ARBA" id="ARBA00023315"/>
    </source>
</evidence>
<organism evidence="4 5">
    <name type="scientific">Sphingomonas aracearum</name>
    <dbReference type="NCBI Taxonomy" id="2283317"/>
    <lineage>
        <taxon>Bacteria</taxon>
        <taxon>Pseudomonadati</taxon>
        <taxon>Pseudomonadota</taxon>
        <taxon>Alphaproteobacteria</taxon>
        <taxon>Sphingomonadales</taxon>
        <taxon>Sphingomonadaceae</taxon>
        <taxon>Sphingomonas</taxon>
    </lineage>
</organism>
<dbReference type="Pfam" id="PF00583">
    <property type="entry name" value="Acetyltransf_1"/>
    <property type="match status" value="1"/>
</dbReference>
<dbReference type="InterPro" id="IPR050832">
    <property type="entry name" value="Bact_Acetyltransf"/>
</dbReference>
<sequence length="130" mass="14067">MIRAAMPGDRAAVVALWQRCGLTRPWNDPFADFDRARAGGAVLMTADGAGAVMVGDDGHRGWIYYLAVAAERRGEGIGRALMTAAEEWLRARGCPKVQLMVREDNATALGFYAALGLERQAVVTLGRFLD</sequence>
<proteinExistence type="predicted"/>
<dbReference type="PANTHER" id="PTHR43877:SF2">
    <property type="entry name" value="AMINOALKYLPHOSPHONATE N-ACETYLTRANSFERASE-RELATED"/>
    <property type="match status" value="1"/>
</dbReference>
<dbReference type="PROSITE" id="PS51186">
    <property type="entry name" value="GNAT"/>
    <property type="match status" value="1"/>
</dbReference>